<dbReference type="InterPro" id="IPR016192">
    <property type="entry name" value="APOBEC/CMP_deaminase_Zn-bd"/>
</dbReference>
<dbReference type="KEGG" id="ovi:T265_07519"/>
<dbReference type="GO" id="GO:0004132">
    <property type="term" value="F:dCMP deaminase activity"/>
    <property type="evidence" value="ECO:0007669"/>
    <property type="project" value="UniProtKB-EC"/>
</dbReference>
<dbReference type="Gene3D" id="3.40.140.10">
    <property type="entry name" value="Cytidine Deaminase, domain 2"/>
    <property type="match status" value="1"/>
</dbReference>
<dbReference type="PANTHER" id="PTHR11086:SF18">
    <property type="entry name" value="DEOXYCYTIDYLATE DEAMINASE"/>
    <property type="match status" value="1"/>
</dbReference>
<dbReference type="GO" id="GO:0005737">
    <property type="term" value="C:cytoplasm"/>
    <property type="evidence" value="ECO:0007669"/>
    <property type="project" value="TreeGrafter"/>
</dbReference>
<dbReference type="GeneID" id="20321698"/>
<dbReference type="Pfam" id="PF00078">
    <property type="entry name" value="RVT_1"/>
    <property type="match status" value="1"/>
</dbReference>
<comment type="cofactor">
    <cofactor evidence="1">
        <name>Zn(2+)</name>
        <dbReference type="ChEBI" id="CHEBI:29105"/>
    </cofactor>
</comment>
<dbReference type="InterPro" id="IPR035105">
    <property type="entry name" value="Deoxycytidylate_deaminase_dom"/>
</dbReference>
<dbReference type="InterPro" id="IPR016193">
    <property type="entry name" value="Cytidine_deaminase-like"/>
</dbReference>
<sequence>MQRCLAEKCKCITFSTEQVTIHVPTPNLEDQDSVIVGPLPIDQPGVRDSAFLSDRSFRVRIGSTYSSPAPVSIGVPQGSVLGPLLFLIYVNDLPDVLASPCLLFADDLKSWSSNASALQMDVDAAKQWSLDWHLPLNDEKCVHVSFGGDSANAFVMHGEKGPENIMRIDAKKDLGIWVSSNLSFALHHEKSAQKAFAVLRMIRRTFSRITRMDFQILYGAYVRPLLEYANQVVYSGRTKDVTLIERVQRAATRMVAGLKSVDYETRLATLDLFPLEYRRLRGDLILTYALFEQSLANRFFTVDPANTRRGHTMEHLNINGSQKRTDYISWDEYFMSVALLSAMRSKDPTTQAGSTLNHLHPCPDTEITQVTMQGAEQPPNSTKFLISLSKPTVDRLSSVGACITNEENKIVGIGYNGMPRGLSDDEMPWGKTSENELLNKYFYVCHAELNAVLNRNHATSSGCTLYASMFPCNECAKVLIQAGIKEVVYFDEKEGDIGEYVASKLMLEKAGVRIRPFKRTGRKITIDLG</sequence>
<evidence type="ECO:0000256" key="8">
    <source>
        <dbReference type="ARBA" id="ARBA00041763"/>
    </source>
</evidence>
<evidence type="ECO:0000256" key="2">
    <source>
        <dbReference type="ARBA" id="ARBA00006576"/>
    </source>
</evidence>
<evidence type="ECO:0000256" key="1">
    <source>
        <dbReference type="ARBA" id="ARBA00001947"/>
    </source>
</evidence>
<dbReference type="CTD" id="20321698"/>
<dbReference type="GO" id="GO:0008270">
    <property type="term" value="F:zinc ion binding"/>
    <property type="evidence" value="ECO:0007669"/>
    <property type="project" value="InterPro"/>
</dbReference>
<keyword evidence="4" id="KW-0545">Nucleotide biosynthesis</keyword>
<evidence type="ECO:0000313" key="11">
    <source>
        <dbReference type="EMBL" id="KER24894.1"/>
    </source>
</evidence>
<dbReference type="PROSITE" id="PS50878">
    <property type="entry name" value="RT_POL"/>
    <property type="match status" value="1"/>
</dbReference>
<evidence type="ECO:0000256" key="3">
    <source>
        <dbReference type="ARBA" id="ARBA00022723"/>
    </source>
</evidence>
<dbReference type="SUPFAM" id="SSF56672">
    <property type="entry name" value="DNA/RNA polymerases"/>
    <property type="match status" value="1"/>
</dbReference>
<dbReference type="PROSITE" id="PS00903">
    <property type="entry name" value="CYT_DCMP_DEAMINASES_1"/>
    <property type="match status" value="1"/>
</dbReference>
<dbReference type="Pfam" id="PF00383">
    <property type="entry name" value="dCMP_cyt_deam_1"/>
    <property type="match status" value="1"/>
</dbReference>
<dbReference type="CDD" id="cd01286">
    <property type="entry name" value="deoxycytidylate_deaminase"/>
    <property type="match status" value="1"/>
</dbReference>
<name>A0A075AB89_OPIVI</name>
<dbReference type="InterPro" id="IPR043502">
    <property type="entry name" value="DNA/RNA_pol_sf"/>
</dbReference>
<evidence type="ECO:0000259" key="10">
    <source>
        <dbReference type="PROSITE" id="PS51747"/>
    </source>
</evidence>
<dbReference type="PRINTS" id="PR01345">
    <property type="entry name" value="CERVTRCPTASE"/>
</dbReference>
<keyword evidence="3" id="KW-0479">Metal-binding</keyword>
<evidence type="ECO:0000256" key="4">
    <source>
        <dbReference type="ARBA" id="ARBA00022727"/>
    </source>
</evidence>
<dbReference type="AlphaFoldDB" id="A0A075AB89"/>
<dbReference type="PANTHER" id="PTHR11086">
    <property type="entry name" value="DEOXYCYTIDYLATE DEAMINASE-RELATED"/>
    <property type="match status" value="1"/>
</dbReference>
<comment type="similarity">
    <text evidence="2">Belongs to the cytidine and deoxycytidylate deaminase family.</text>
</comment>
<protein>
    <recommendedName>
        <fullName evidence="8">dCMP deaminase</fullName>
        <ecNumber evidence="7">3.5.4.12</ecNumber>
    </recommendedName>
    <alternativeName>
        <fullName evidence="8">dCMP deaminase</fullName>
    </alternativeName>
</protein>
<proteinExistence type="inferred from homology"/>
<keyword evidence="5" id="KW-0378">Hydrolase</keyword>
<keyword evidence="12" id="KW-1185">Reference proteome</keyword>
<evidence type="ECO:0000313" key="12">
    <source>
        <dbReference type="Proteomes" id="UP000054324"/>
    </source>
</evidence>
<reference evidence="11 12" key="1">
    <citation type="submission" date="2013-11" db="EMBL/GenBank/DDBJ databases">
        <title>Opisthorchis viverrini - life in the bile duct.</title>
        <authorList>
            <person name="Young N.D."/>
            <person name="Nagarajan N."/>
            <person name="Lin S.J."/>
            <person name="Korhonen P.K."/>
            <person name="Jex A.R."/>
            <person name="Hall R.S."/>
            <person name="Safavi-Hemami H."/>
            <person name="Kaewkong W."/>
            <person name="Bertrand D."/>
            <person name="Gao S."/>
            <person name="Seet Q."/>
            <person name="Wongkham S."/>
            <person name="Teh B.T."/>
            <person name="Wongkham C."/>
            <person name="Intapan P.M."/>
            <person name="Maleewong W."/>
            <person name="Yang X."/>
            <person name="Hu M."/>
            <person name="Wang Z."/>
            <person name="Hofmann A."/>
            <person name="Sternberg P.W."/>
            <person name="Tan P."/>
            <person name="Wang J."/>
            <person name="Gasser R.B."/>
        </authorList>
    </citation>
    <scope>NUCLEOTIDE SEQUENCE [LARGE SCALE GENOMIC DNA]</scope>
</reference>
<feature type="domain" description="CMP/dCMP-type deaminase" evidence="10">
    <location>
        <begin position="329"/>
        <end position="514"/>
    </location>
</feature>
<dbReference type="STRING" id="6198.A0A075AB89"/>
<dbReference type="PROSITE" id="PS51747">
    <property type="entry name" value="CYT_DCMP_DEAMINASES_2"/>
    <property type="match status" value="1"/>
</dbReference>
<evidence type="ECO:0000256" key="6">
    <source>
        <dbReference type="ARBA" id="ARBA00022833"/>
    </source>
</evidence>
<evidence type="ECO:0000256" key="7">
    <source>
        <dbReference type="ARBA" id="ARBA00038938"/>
    </source>
</evidence>
<dbReference type="EMBL" id="KL596793">
    <property type="protein sequence ID" value="KER24894.1"/>
    <property type="molecule type" value="Genomic_DNA"/>
</dbReference>
<evidence type="ECO:0000259" key="9">
    <source>
        <dbReference type="PROSITE" id="PS50878"/>
    </source>
</evidence>
<dbReference type="InterPro" id="IPR002125">
    <property type="entry name" value="CMP_dCMP_dom"/>
</dbReference>
<accession>A0A075AB89</accession>
<evidence type="ECO:0000256" key="5">
    <source>
        <dbReference type="ARBA" id="ARBA00022801"/>
    </source>
</evidence>
<organism evidence="11 12">
    <name type="scientific">Opisthorchis viverrini</name>
    <name type="common">Southeast Asian liver fluke</name>
    <dbReference type="NCBI Taxonomy" id="6198"/>
    <lineage>
        <taxon>Eukaryota</taxon>
        <taxon>Metazoa</taxon>
        <taxon>Spiralia</taxon>
        <taxon>Lophotrochozoa</taxon>
        <taxon>Platyhelminthes</taxon>
        <taxon>Trematoda</taxon>
        <taxon>Digenea</taxon>
        <taxon>Opisthorchiida</taxon>
        <taxon>Opisthorchiata</taxon>
        <taxon>Opisthorchiidae</taxon>
        <taxon>Opisthorchis</taxon>
    </lineage>
</organism>
<keyword evidence="6" id="KW-0862">Zinc</keyword>
<dbReference type="InterPro" id="IPR000477">
    <property type="entry name" value="RT_dom"/>
</dbReference>
<dbReference type="OrthoDB" id="6710946at2759"/>
<gene>
    <name evidence="11" type="ORF">T265_07519</name>
</gene>
<dbReference type="SUPFAM" id="SSF53927">
    <property type="entry name" value="Cytidine deaminase-like"/>
    <property type="match status" value="1"/>
</dbReference>
<dbReference type="RefSeq" id="XP_009171328.1">
    <property type="nucleotide sequence ID" value="XM_009173064.1"/>
</dbReference>
<dbReference type="InterPro" id="IPR015517">
    <property type="entry name" value="dCMP_deaminase-rel"/>
</dbReference>
<dbReference type="EC" id="3.5.4.12" evidence="7"/>
<feature type="domain" description="Reverse transcriptase" evidence="9">
    <location>
        <begin position="1"/>
        <end position="182"/>
    </location>
</feature>
<dbReference type="GO" id="GO:0009165">
    <property type="term" value="P:nucleotide biosynthetic process"/>
    <property type="evidence" value="ECO:0007669"/>
    <property type="project" value="UniProtKB-KW"/>
</dbReference>
<dbReference type="Proteomes" id="UP000054324">
    <property type="component" value="Unassembled WGS sequence"/>
</dbReference>